<dbReference type="GO" id="GO:0006508">
    <property type="term" value="P:proteolysis"/>
    <property type="evidence" value="ECO:0007669"/>
    <property type="project" value="InterPro"/>
</dbReference>
<evidence type="ECO:0000313" key="3">
    <source>
        <dbReference type="Proteomes" id="UP000051373"/>
    </source>
</evidence>
<organism evidence="2 3">
    <name type="scientific">candidate division WOR_3 bacterium SM23_42</name>
    <dbReference type="NCBI Taxonomy" id="1703779"/>
    <lineage>
        <taxon>Bacteria</taxon>
        <taxon>Bacteria division WOR-3</taxon>
    </lineage>
</organism>
<dbReference type="PATRIC" id="fig|1703779.3.peg.896"/>
<reference evidence="2 3" key="1">
    <citation type="journal article" date="2015" name="Microbiome">
        <title>Genomic resolution of linkages in carbon, nitrogen, and sulfur cycling among widespread estuary sediment bacteria.</title>
        <authorList>
            <person name="Baker B.J."/>
            <person name="Lazar C.S."/>
            <person name="Teske A.P."/>
            <person name="Dick G.J."/>
        </authorList>
    </citation>
    <scope>NUCLEOTIDE SEQUENCE [LARGE SCALE GENOMIC DNA]</scope>
    <source>
        <strain evidence="2">SM23_42</strain>
    </source>
</reference>
<evidence type="ECO:0008006" key="4">
    <source>
        <dbReference type="Google" id="ProtNLM"/>
    </source>
</evidence>
<dbReference type="STRING" id="1703779.AMJ83_04085"/>
<dbReference type="GO" id="GO:0004177">
    <property type="term" value="F:aminopeptidase activity"/>
    <property type="evidence" value="ECO:0007669"/>
    <property type="project" value="InterPro"/>
</dbReference>
<evidence type="ECO:0000313" key="2">
    <source>
        <dbReference type="EMBL" id="KPK64195.1"/>
    </source>
</evidence>
<keyword evidence="1" id="KW-0479">Metal-binding</keyword>
<name>A0A0S8FTY4_UNCW3</name>
<dbReference type="Pfam" id="PF26233">
    <property type="entry name" value="NicX"/>
    <property type="match status" value="1"/>
</dbReference>
<comment type="caution">
    <text evidence="2">The sequence shown here is derived from an EMBL/GenBank/DDBJ whole genome shotgun (WGS) entry which is preliminary data.</text>
</comment>
<dbReference type="InterPro" id="IPR052170">
    <property type="entry name" value="M29_Exopeptidase"/>
</dbReference>
<gene>
    <name evidence="2" type="ORF">AMJ83_04085</name>
</gene>
<dbReference type="Proteomes" id="UP000051373">
    <property type="component" value="Unassembled WGS sequence"/>
</dbReference>
<sequence length="314" mass="34509">MERRLLKAANIVIKDCLAVKSGERVVVVTDEPCRAVGFSLWNALQKHNDAVLLEMRPRKIHGEEPPGLVADLLRKCDVFIIPTSCSLTHTRARIEANENGARGATMPGITVEMMRRALDADYRRIARLTKRLCKLVSAARRAYVESSSGTALELDLRKRMCCSDTGIVKQKGGFSNLPAGEAYVAPVEGKSNGVVVVDGSFAPVGAVAKPVMVEIRNGSLKRLQGNRRLDEIFNRYGRKERTLCEFGIGTNYKAKITGNVLEDEKVLGTIHVAFGNNLAFGGKNKANIHLDAVIRKPTVWLDDQLIISKGKFLV</sequence>
<dbReference type="EMBL" id="LJUJ01000005">
    <property type="protein sequence ID" value="KPK64195.1"/>
    <property type="molecule type" value="Genomic_DNA"/>
</dbReference>
<dbReference type="PANTHER" id="PTHR34448">
    <property type="entry name" value="AMINOPEPTIDASE"/>
    <property type="match status" value="1"/>
</dbReference>
<dbReference type="PANTHER" id="PTHR34448:SF1">
    <property type="entry name" value="BLL6088 PROTEIN"/>
    <property type="match status" value="1"/>
</dbReference>
<evidence type="ECO:0000256" key="1">
    <source>
        <dbReference type="ARBA" id="ARBA00022723"/>
    </source>
</evidence>
<accession>A0A0S8FTY4</accession>
<dbReference type="InterPro" id="IPR058739">
    <property type="entry name" value="NicX"/>
</dbReference>
<proteinExistence type="predicted"/>
<dbReference type="AlphaFoldDB" id="A0A0S8FTY4"/>
<protein>
    <recommendedName>
        <fullName evidence="4">Leucyl aminopeptidase</fullName>
    </recommendedName>
</protein>
<dbReference type="SUPFAM" id="SSF144052">
    <property type="entry name" value="Thermophilic metalloprotease-like"/>
    <property type="match status" value="1"/>
</dbReference>
<dbReference type="GO" id="GO:0046872">
    <property type="term" value="F:metal ion binding"/>
    <property type="evidence" value="ECO:0007669"/>
    <property type="project" value="UniProtKB-KW"/>
</dbReference>